<keyword evidence="8 15" id="KW-0547">Nucleotide-binding</keyword>
<evidence type="ECO:0000256" key="6">
    <source>
        <dbReference type="ARBA" id="ARBA00022692"/>
    </source>
</evidence>
<feature type="transmembrane region" description="Helical" evidence="15">
    <location>
        <begin position="216"/>
        <end position="241"/>
    </location>
</feature>
<dbReference type="InterPro" id="IPR023214">
    <property type="entry name" value="HAD_sf"/>
</dbReference>
<dbReference type="InterPro" id="IPR036412">
    <property type="entry name" value="HAD-like_sf"/>
</dbReference>
<dbReference type="Gene3D" id="3.40.1110.10">
    <property type="entry name" value="Calcium-transporting ATPase, cytoplasmic domain N"/>
    <property type="match status" value="1"/>
</dbReference>
<dbReference type="InterPro" id="IPR008250">
    <property type="entry name" value="ATPase_P-typ_transduc_dom_A_sf"/>
</dbReference>
<evidence type="ECO:0000256" key="15">
    <source>
        <dbReference type="RuleBase" id="RU362081"/>
    </source>
</evidence>
<dbReference type="SUPFAM" id="SSF81665">
    <property type="entry name" value="Calcium ATPase, transmembrane domain M"/>
    <property type="match status" value="1"/>
</dbReference>
<protein>
    <submittedName>
        <fullName evidence="17">Copper-translocating P-type ATPase</fullName>
    </submittedName>
</protein>
<dbReference type="Pfam" id="PF00702">
    <property type="entry name" value="Hydrolase"/>
    <property type="match status" value="1"/>
</dbReference>
<keyword evidence="5" id="KW-0597">Phosphoprotein</keyword>
<feature type="transmembrane region" description="Helical" evidence="15">
    <location>
        <begin position="429"/>
        <end position="451"/>
    </location>
</feature>
<dbReference type="PANTHER" id="PTHR43520">
    <property type="entry name" value="ATP7, ISOFORM B"/>
    <property type="match status" value="1"/>
</dbReference>
<dbReference type="InterPro" id="IPR027256">
    <property type="entry name" value="P-typ_ATPase_IB"/>
</dbReference>
<feature type="transmembrane region" description="Helical" evidence="15">
    <location>
        <begin position="181"/>
        <end position="204"/>
    </location>
</feature>
<feature type="domain" description="HMA" evidence="16">
    <location>
        <begin position="96"/>
        <end position="162"/>
    </location>
</feature>
<evidence type="ECO:0000256" key="7">
    <source>
        <dbReference type="ARBA" id="ARBA00022723"/>
    </source>
</evidence>
<dbReference type="PROSITE" id="PS01047">
    <property type="entry name" value="HMA_1"/>
    <property type="match status" value="1"/>
</dbReference>
<dbReference type="NCBIfam" id="TIGR01525">
    <property type="entry name" value="ATPase-IB_hvy"/>
    <property type="match status" value="1"/>
</dbReference>
<feature type="transmembrane region" description="Helical" evidence="15">
    <location>
        <begin position="253"/>
        <end position="271"/>
    </location>
</feature>
<dbReference type="CDD" id="cd02079">
    <property type="entry name" value="P-type_ATPase_HM"/>
    <property type="match status" value="1"/>
</dbReference>
<dbReference type="InterPro" id="IPR036163">
    <property type="entry name" value="HMA_dom_sf"/>
</dbReference>
<keyword evidence="11" id="KW-1278">Translocase</keyword>
<comment type="caution">
    <text evidence="17">The sequence shown here is derived from an EMBL/GenBank/DDBJ whole genome shotgun (WGS) entry which is preliminary data.</text>
</comment>
<feature type="transmembrane region" description="Helical" evidence="15">
    <location>
        <begin position="777"/>
        <end position="796"/>
    </location>
</feature>
<keyword evidence="7 15" id="KW-0479">Metal-binding</keyword>
<sequence>MPHSCFHCGQPLPADTTWFVTVGDEPKPMCCPGCQAVCQTIMDTGLGDYYQHRLQGDLPADLAPQSLTSELSDELQLFDQQALQQDFVEDTGQGHKRAVFIVEGITCAACIWLLEHSLRKIPGVKQATVNLTTHRATLEWHPDQVLISHLLGTFYRLGYKAYPYQPDAEEARNIKESRSALFRLGVAGIGMMQVMMYAVALYAGALQGMETKQAQYLRLISLIITTPIVFYSAQPFFIAAWRDLRSRHLTMDLPVSLAIGIAYLASLWSTFAGGGAVYFDSITMFTFLLLLGRFVEMRARHRMGKSGNQLSSILPTSAVRLSSEGEQRVAARDLLAGDRILVKPGQLIPADGMVESGHSTVDEAIITGESVAIAKAPGSQVLGGAMNVTSPLTIRVQKVAQSTRASAIAFLLERAFADKPRTAIIADRVASRFVLAVLIVSALVATVWSVIDPADAFWVTLSVLVITCPCALSLATPTALTAATTALRQRGFLITRGHVLESLASITHVVFDKTGTLTEGKLVLHTTQPLTTMSAADCRVIVAALEQGSEHPIAHAFKPYQEKSADNLQNHVAQGVEGSIAGTVYRFGKADFAADKLATTPAPPSGHGQWLLLCDESQPLAWFQLTDALRPEAHDVVSQLLQRGIHVSLLSGDQPAPVAAVAAQLNISNWFAGVSPEQKLEKITALQAAGEQVLMVGDGINDVLVLAQAQTSVAMNQATDLAKTSADSMLLRADLRLLLQAMEVARQTRRIIWQNIGWAIGYNLLALPLAASGMIPPYLAAVGMASSSLIVVCNAMRLGRDKRLTTPNSPSLSTQPA</sequence>
<dbReference type="InterPro" id="IPR006121">
    <property type="entry name" value="HMA_dom"/>
</dbReference>
<dbReference type="InterPro" id="IPR017969">
    <property type="entry name" value="Heavy-metal-associated_CS"/>
</dbReference>
<dbReference type="InterPro" id="IPR021993">
    <property type="entry name" value="ATPase-cat-bd"/>
</dbReference>
<dbReference type="InterPro" id="IPR018303">
    <property type="entry name" value="ATPase_P-typ_P_site"/>
</dbReference>
<evidence type="ECO:0000256" key="10">
    <source>
        <dbReference type="ARBA" id="ARBA00022842"/>
    </source>
</evidence>
<comment type="similarity">
    <text evidence="2 15">Belongs to the cation transport ATPase (P-type) (TC 3.A.3) family. Type IB subfamily.</text>
</comment>
<evidence type="ECO:0000313" key="18">
    <source>
        <dbReference type="Proteomes" id="UP000238196"/>
    </source>
</evidence>
<evidence type="ECO:0000256" key="14">
    <source>
        <dbReference type="ARBA" id="ARBA00023136"/>
    </source>
</evidence>
<dbReference type="SUPFAM" id="SSF81653">
    <property type="entry name" value="Calcium ATPase, transduction domain A"/>
    <property type="match status" value="1"/>
</dbReference>
<evidence type="ECO:0000313" key="17">
    <source>
        <dbReference type="EMBL" id="PPC77219.1"/>
    </source>
</evidence>
<dbReference type="GO" id="GO:0005886">
    <property type="term" value="C:plasma membrane"/>
    <property type="evidence" value="ECO:0007669"/>
    <property type="project" value="UniProtKB-SubCell"/>
</dbReference>
<name>A0A2S5KRR9_9PROT</name>
<dbReference type="Gene3D" id="2.70.150.10">
    <property type="entry name" value="Calcium-transporting ATPase, cytoplasmic transduction domain A"/>
    <property type="match status" value="1"/>
</dbReference>
<keyword evidence="10" id="KW-0460">Magnesium</keyword>
<dbReference type="InterPro" id="IPR023298">
    <property type="entry name" value="ATPase_P-typ_TM_dom_sf"/>
</dbReference>
<feature type="transmembrane region" description="Helical" evidence="15">
    <location>
        <begin position="457"/>
        <end position="480"/>
    </location>
</feature>
<dbReference type="Pfam" id="PF00403">
    <property type="entry name" value="HMA"/>
    <property type="match status" value="1"/>
</dbReference>
<keyword evidence="6 15" id="KW-0812">Transmembrane</keyword>
<keyword evidence="4 15" id="KW-1003">Cell membrane</keyword>
<evidence type="ECO:0000256" key="1">
    <source>
        <dbReference type="ARBA" id="ARBA00004651"/>
    </source>
</evidence>
<evidence type="ECO:0000256" key="5">
    <source>
        <dbReference type="ARBA" id="ARBA00022553"/>
    </source>
</evidence>
<accession>A0A2S5KRR9</accession>
<dbReference type="NCBIfam" id="TIGR01494">
    <property type="entry name" value="ATPase_P-type"/>
    <property type="match status" value="1"/>
</dbReference>
<dbReference type="OrthoDB" id="5287365at2"/>
<evidence type="ECO:0000256" key="8">
    <source>
        <dbReference type="ARBA" id="ARBA00022741"/>
    </source>
</evidence>
<dbReference type="InterPro" id="IPR001757">
    <property type="entry name" value="P_typ_ATPase"/>
</dbReference>
<evidence type="ECO:0000256" key="2">
    <source>
        <dbReference type="ARBA" id="ARBA00006024"/>
    </source>
</evidence>
<dbReference type="GO" id="GO:0055070">
    <property type="term" value="P:copper ion homeostasis"/>
    <property type="evidence" value="ECO:0007669"/>
    <property type="project" value="TreeGrafter"/>
</dbReference>
<dbReference type="Gene3D" id="3.30.70.100">
    <property type="match status" value="1"/>
</dbReference>
<dbReference type="PROSITE" id="PS01229">
    <property type="entry name" value="COF_2"/>
    <property type="match status" value="1"/>
</dbReference>
<dbReference type="PANTHER" id="PTHR43520:SF5">
    <property type="entry name" value="CATION-TRANSPORTING P-TYPE ATPASE-RELATED"/>
    <property type="match status" value="1"/>
</dbReference>
<proteinExistence type="inferred from homology"/>
<gene>
    <name evidence="17" type="ORF">C4K68_12490</name>
</gene>
<evidence type="ECO:0000256" key="12">
    <source>
        <dbReference type="ARBA" id="ARBA00022989"/>
    </source>
</evidence>
<dbReference type="EMBL" id="PRLP01000035">
    <property type="protein sequence ID" value="PPC77219.1"/>
    <property type="molecule type" value="Genomic_DNA"/>
</dbReference>
<dbReference type="AlphaFoldDB" id="A0A2S5KRR9"/>
<keyword evidence="13" id="KW-0406">Ion transport</keyword>
<dbReference type="SUPFAM" id="SSF55008">
    <property type="entry name" value="HMA, heavy metal-associated domain"/>
    <property type="match status" value="1"/>
</dbReference>
<feature type="transmembrane region" description="Helical" evidence="15">
    <location>
        <begin position="277"/>
        <end position="295"/>
    </location>
</feature>
<dbReference type="Proteomes" id="UP000238196">
    <property type="component" value="Unassembled WGS sequence"/>
</dbReference>
<evidence type="ECO:0000259" key="16">
    <source>
        <dbReference type="PROSITE" id="PS50846"/>
    </source>
</evidence>
<dbReference type="GO" id="GO:0005507">
    <property type="term" value="F:copper ion binding"/>
    <property type="evidence" value="ECO:0007669"/>
    <property type="project" value="TreeGrafter"/>
</dbReference>
<keyword evidence="9 15" id="KW-0067">ATP-binding</keyword>
<dbReference type="Pfam" id="PF00122">
    <property type="entry name" value="E1-E2_ATPase"/>
    <property type="match status" value="1"/>
</dbReference>
<comment type="subcellular location">
    <subcellularLocation>
        <location evidence="1">Cell membrane</location>
        <topology evidence="1">Multi-pass membrane protein</topology>
    </subcellularLocation>
</comment>
<dbReference type="PROSITE" id="PS50846">
    <property type="entry name" value="HMA_2"/>
    <property type="match status" value="1"/>
</dbReference>
<dbReference type="PRINTS" id="PR00119">
    <property type="entry name" value="CATATPASE"/>
</dbReference>
<evidence type="ECO:0000256" key="4">
    <source>
        <dbReference type="ARBA" id="ARBA00022475"/>
    </source>
</evidence>
<dbReference type="InterPro" id="IPR059000">
    <property type="entry name" value="ATPase_P-type_domA"/>
</dbReference>
<keyword evidence="14 15" id="KW-0472">Membrane</keyword>
<organism evidence="17 18">
    <name type="scientific">Proteobacteria bacterium 228</name>
    <dbReference type="NCBI Taxonomy" id="2083153"/>
    <lineage>
        <taxon>Bacteria</taxon>
        <taxon>Pseudomonadati</taxon>
        <taxon>Pseudomonadota</taxon>
    </lineage>
</organism>
<dbReference type="SUPFAM" id="SSF56784">
    <property type="entry name" value="HAD-like"/>
    <property type="match status" value="1"/>
</dbReference>
<dbReference type="GO" id="GO:0043682">
    <property type="term" value="F:P-type divalent copper transporter activity"/>
    <property type="evidence" value="ECO:0007669"/>
    <property type="project" value="TreeGrafter"/>
</dbReference>
<dbReference type="Pfam" id="PF12156">
    <property type="entry name" value="ATPase-cat_bd"/>
    <property type="match status" value="1"/>
</dbReference>
<keyword evidence="3" id="KW-0813">Transport</keyword>
<feature type="transmembrane region" description="Helical" evidence="15">
    <location>
        <begin position="751"/>
        <end position="771"/>
    </location>
</feature>
<dbReference type="Gene3D" id="3.40.50.1000">
    <property type="entry name" value="HAD superfamily/HAD-like"/>
    <property type="match status" value="1"/>
</dbReference>
<dbReference type="GO" id="GO:0005524">
    <property type="term" value="F:ATP binding"/>
    <property type="evidence" value="ECO:0007669"/>
    <property type="project" value="UniProtKB-UniRule"/>
</dbReference>
<evidence type="ECO:0000256" key="11">
    <source>
        <dbReference type="ARBA" id="ARBA00022967"/>
    </source>
</evidence>
<dbReference type="PROSITE" id="PS00154">
    <property type="entry name" value="ATPASE_E1_E2"/>
    <property type="match status" value="1"/>
</dbReference>
<dbReference type="GO" id="GO:0016887">
    <property type="term" value="F:ATP hydrolysis activity"/>
    <property type="evidence" value="ECO:0007669"/>
    <property type="project" value="InterPro"/>
</dbReference>
<keyword evidence="12 15" id="KW-1133">Transmembrane helix</keyword>
<evidence type="ECO:0000256" key="9">
    <source>
        <dbReference type="ARBA" id="ARBA00022840"/>
    </source>
</evidence>
<reference evidence="17 18" key="1">
    <citation type="submission" date="2018-02" db="EMBL/GenBank/DDBJ databases">
        <title>novel marine gammaproteobacteria from coastal saline agro ecosystem.</title>
        <authorList>
            <person name="Krishnan R."/>
            <person name="Ramesh Kumar N."/>
        </authorList>
    </citation>
    <scope>NUCLEOTIDE SEQUENCE [LARGE SCALE GENOMIC DNA]</scope>
    <source>
        <strain evidence="17 18">228</strain>
    </source>
</reference>
<dbReference type="InterPro" id="IPR023299">
    <property type="entry name" value="ATPase_P-typ_cyto_dom_N"/>
</dbReference>
<dbReference type="CDD" id="cd00371">
    <property type="entry name" value="HMA"/>
    <property type="match status" value="1"/>
</dbReference>
<dbReference type="NCBIfam" id="TIGR01511">
    <property type="entry name" value="ATPase-IB1_Cu"/>
    <property type="match status" value="1"/>
</dbReference>
<evidence type="ECO:0000256" key="3">
    <source>
        <dbReference type="ARBA" id="ARBA00022448"/>
    </source>
</evidence>
<evidence type="ECO:0000256" key="13">
    <source>
        <dbReference type="ARBA" id="ARBA00023065"/>
    </source>
</evidence>